<feature type="region of interest" description="Disordered" evidence="1">
    <location>
        <begin position="1"/>
        <end position="75"/>
    </location>
</feature>
<evidence type="ECO:0000256" key="1">
    <source>
        <dbReference type="SAM" id="MobiDB-lite"/>
    </source>
</evidence>
<protein>
    <submittedName>
        <fullName evidence="2">Uncharacterized protein</fullName>
    </submittedName>
</protein>
<evidence type="ECO:0000313" key="3">
    <source>
        <dbReference type="Proteomes" id="UP000541154"/>
    </source>
</evidence>
<dbReference type="AlphaFoldDB" id="A0A8H5ZZA8"/>
<organism evidence="2 3">
    <name type="scientific">Petromyces alliaceus</name>
    <name type="common">Aspergillus alliaceus</name>
    <dbReference type="NCBI Taxonomy" id="209559"/>
    <lineage>
        <taxon>Eukaryota</taxon>
        <taxon>Fungi</taxon>
        <taxon>Dikarya</taxon>
        <taxon>Ascomycota</taxon>
        <taxon>Pezizomycotina</taxon>
        <taxon>Eurotiomycetes</taxon>
        <taxon>Eurotiomycetidae</taxon>
        <taxon>Eurotiales</taxon>
        <taxon>Aspergillaceae</taxon>
        <taxon>Aspergillus</taxon>
        <taxon>Aspergillus subgen. Circumdati</taxon>
    </lineage>
</organism>
<dbReference type="Proteomes" id="UP000541154">
    <property type="component" value="Unassembled WGS sequence"/>
</dbReference>
<feature type="compositionally biased region" description="Polar residues" evidence="1">
    <location>
        <begin position="58"/>
        <end position="75"/>
    </location>
</feature>
<gene>
    <name evidence="2" type="ORF">ETB97_006171</name>
</gene>
<name>A0A8H5ZZA8_PETAA</name>
<reference evidence="2 3" key="1">
    <citation type="submission" date="2019-04" db="EMBL/GenBank/DDBJ databases">
        <title>Aspergillus burnettii sp. nov., novel species from soil in southeast Queensland.</title>
        <authorList>
            <person name="Gilchrist C.L.M."/>
            <person name="Pitt J.I."/>
            <person name="Lange L."/>
            <person name="Lacey H.J."/>
            <person name="Vuong D."/>
            <person name="Midgley D.J."/>
            <person name="Greenfield P."/>
            <person name="Bradbury M."/>
            <person name="Lacey E."/>
            <person name="Busk P.K."/>
            <person name="Pilgaard B."/>
            <person name="Chooi Y.H."/>
            <person name="Piggott A.M."/>
        </authorList>
    </citation>
    <scope>NUCLEOTIDE SEQUENCE [LARGE SCALE GENOMIC DNA]</scope>
    <source>
        <strain evidence="2 3">FRR 5400</strain>
    </source>
</reference>
<accession>A0A8H5ZZA8</accession>
<feature type="compositionally biased region" description="Polar residues" evidence="1">
    <location>
        <begin position="14"/>
        <end position="24"/>
    </location>
</feature>
<feature type="compositionally biased region" description="Basic and acidic residues" evidence="1">
    <location>
        <begin position="25"/>
        <end position="40"/>
    </location>
</feature>
<keyword evidence="3" id="KW-1185">Reference proteome</keyword>
<dbReference type="EMBL" id="SPNV01000271">
    <property type="protein sequence ID" value="KAF5857179.1"/>
    <property type="molecule type" value="Genomic_DNA"/>
</dbReference>
<proteinExistence type="predicted"/>
<evidence type="ECO:0000313" key="2">
    <source>
        <dbReference type="EMBL" id="KAF5857179.1"/>
    </source>
</evidence>
<sequence length="491" mass="53706">MVLQSKISYHPSLRATSNKYNSGIHSEKDPKLEETTHDLLEETETGELTDRRQECPNAPQSTPSSMDPPQTKGLSSYKRSLHLGLQALLGETSAPDTQSFQDAVAYCRAVIGSPQDSLQRSTSYWNRSCSEINKTLLTRYGPRIITAARNGVQDIISDHFHNHRLSVPHVNKKANFKRNYKNLSMGGPFHPSSDPLVVGCFESGALPCALAMSAWLAPEAAVKAGIISSISVCDDYGAFATSSYKTRLRMVAIALGSAYEFGDQAINAVVNGSMLQCIGSGVQVTPEAAMAWRAVGGCSSPYSGYTFGTYPLEAGLVAPEVLTAIHDLLDWRSDIAAGNHENGVSAVYGLGFTDPFHTYLEKVLQRAAFHPVSGAYAISAMVYIHFTASRYGAYEYWGENGQPCPVCVALLRDITVQSGLVWAPKQPPRDFGEGRKFRDLGVRLVEDFEDHGLVQEAFGWFQYLVLTAQIWVFDALRPISAWTMRLSGVEG</sequence>
<comment type="caution">
    <text evidence="2">The sequence shown here is derived from an EMBL/GenBank/DDBJ whole genome shotgun (WGS) entry which is preliminary data.</text>
</comment>